<dbReference type="RefSeq" id="WP_235293090.1">
    <property type="nucleotide sequence ID" value="NZ_BSOH01000005.1"/>
</dbReference>
<comment type="subcellular location">
    <subcellularLocation>
        <location evidence="2">Membrane</location>
        <topology evidence="2">Multi-pass membrane protein</topology>
    </subcellularLocation>
</comment>
<comment type="similarity">
    <text evidence="3">Belongs to the CcmC/CycZ/HelC family.</text>
</comment>
<keyword evidence="7 9" id="KW-1133">Transmembrane helix</keyword>
<dbReference type="InterPro" id="IPR002541">
    <property type="entry name" value="Cyt_c_assembly"/>
</dbReference>
<dbReference type="GO" id="GO:0017004">
    <property type="term" value="P:cytochrome complex assembly"/>
    <property type="evidence" value="ECO:0007669"/>
    <property type="project" value="UniProtKB-KW"/>
</dbReference>
<keyword evidence="8 9" id="KW-0472">Membrane</keyword>
<organism evidence="11 12">
    <name type="scientific">Portibacter lacus</name>
    <dbReference type="NCBI Taxonomy" id="1099794"/>
    <lineage>
        <taxon>Bacteria</taxon>
        <taxon>Pseudomonadati</taxon>
        <taxon>Bacteroidota</taxon>
        <taxon>Saprospiria</taxon>
        <taxon>Saprospirales</taxon>
        <taxon>Haliscomenobacteraceae</taxon>
        <taxon>Portibacter</taxon>
    </lineage>
</organism>
<evidence type="ECO:0000256" key="8">
    <source>
        <dbReference type="ARBA" id="ARBA00023136"/>
    </source>
</evidence>
<evidence type="ECO:0000256" key="5">
    <source>
        <dbReference type="ARBA" id="ARBA00022692"/>
    </source>
</evidence>
<evidence type="ECO:0000256" key="2">
    <source>
        <dbReference type="ARBA" id="ARBA00004141"/>
    </source>
</evidence>
<feature type="domain" description="Cytochrome c assembly protein" evidence="10">
    <location>
        <begin position="170"/>
        <end position="288"/>
    </location>
</feature>
<accession>A0AA37WE46</accession>
<feature type="transmembrane region" description="Helical" evidence="9">
    <location>
        <begin position="171"/>
        <end position="192"/>
    </location>
</feature>
<evidence type="ECO:0000256" key="4">
    <source>
        <dbReference type="ARBA" id="ARBA00016463"/>
    </source>
</evidence>
<keyword evidence="5 9" id="KW-0812">Transmembrane</keyword>
<name>A0AA37WE46_9BACT</name>
<comment type="caution">
    <text evidence="11">The sequence shown here is derived from an EMBL/GenBank/DDBJ whole genome shotgun (WGS) entry which is preliminary data.</text>
</comment>
<sequence length="351" mass="39303">MKGIWWKGLGVLLMLYVIIVGFLMPLRPGITTAFPQNIKSGETSVITASTYNARLETLSASDLRAWLVRDTTYILQAQSVKISGDQSVDVTFDVPENLPVDEEVLDFSLVLDAPEMGSIVLPYSIFIAKKGSDLSSGMTAWTSDSLGKLNKHKGLAIPFRNLLFETLRNTYFHVSLWFSMFILFLISVIYSIKFLRKREPYFDNVASSLVEVGTLFGILGLATGALWAKNTWGTYWTTDVKLNMAAVSMMIYAAYLVLRSSIKDGDKKAIISSSYNIFAFFIIVPLIFVIPRLTDSLHPGNGGNPGFGGEDMDNTMRMVFYPAIIAFTLIGLWMSNLMIRYKKLRNRIDEI</sequence>
<evidence type="ECO:0000256" key="1">
    <source>
        <dbReference type="ARBA" id="ARBA00002442"/>
    </source>
</evidence>
<dbReference type="GO" id="GO:0020037">
    <property type="term" value="F:heme binding"/>
    <property type="evidence" value="ECO:0007669"/>
    <property type="project" value="InterPro"/>
</dbReference>
<evidence type="ECO:0000313" key="11">
    <source>
        <dbReference type="EMBL" id="GLR16289.1"/>
    </source>
</evidence>
<dbReference type="PRINTS" id="PR01386">
    <property type="entry name" value="CCMCBIOGNSIS"/>
</dbReference>
<proteinExistence type="inferred from homology"/>
<dbReference type="AlphaFoldDB" id="A0AA37WE46"/>
<dbReference type="EMBL" id="BSOH01000005">
    <property type="protein sequence ID" value="GLR16289.1"/>
    <property type="molecule type" value="Genomic_DNA"/>
</dbReference>
<comment type="function">
    <text evidence="1">Required for the export of heme to the periplasm for the biogenesis of c-type cytochromes.</text>
</comment>
<reference evidence="11" key="2">
    <citation type="submission" date="2023-01" db="EMBL/GenBank/DDBJ databases">
        <title>Draft genome sequence of Portibacter lacus strain NBRC 108769.</title>
        <authorList>
            <person name="Sun Q."/>
            <person name="Mori K."/>
        </authorList>
    </citation>
    <scope>NUCLEOTIDE SEQUENCE</scope>
    <source>
        <strain evidence="11">NBRC 108769</strain>
    </source>
</reference>
<dbReference type="GO" id="GO:0005886">
    <property type="term" value="C:plasma membrane"/>
    <property type="evidence" value="ECO:0007669"/>
    <property type="project" value="TreeGrafter"/>
</dbReference>
<feature type="transmembrane region" description="Helical" evidence="9">
    <location>
        <begin position="319"/>
        <end position="339"/>
    </location>
</feature>
<evidence type="ECO:0000256" key="7">
    <source>
        <dbReference type="ARBA" id="ARBA00022989"/>
    </source>
</evidence>
<keyword evidence="6" id="KW-0201">Cytochrome c-type biogenesis</keyword>
<feature type="transmembrane region" description="Helical" evidence="9">
    <location>
        <begin position="240"/>
        <end position="258"/>
    </location>
</feature>
<dbReference type="PANTHER" id="PTHR30071:SF1">
    <property type="entry name" value="CYTOCHROME B_B6 PROTEIN-RELATED"/>
    <property type="match status" value="1"/>
</dbReference>
<dbReference type="GO" id="GO:0015232">
    <property type="term" value="F:heme transmembrane transporter activity"/>
    <property type="evidence" value="ECO:0007669"/>
    <property type="project" value="InterPro"/>
</dbReference>
<keyword evidence="12" id="KW-1185">Reference proteome</keyword>
<evidence type="ECO:0000313" key="12">
    <source>
        <dbReference type="Proteomes" id="UP001156666"/>
    </source>
</evidence>
<dbReference type="Proteomes" id="UP001156666">
    <property type="component" value="Unassembled WGS sequence"/>
</dbReference>
<evidence type="ECO:0000256" key="9">
    <source>
        <dbReference type="SAM" id="Phobius"/>
    </source>
</evidence>
<dbReference type="InterPro" id="IPR003557">
    <property type="entry name" value="Cyt_c_biogenesis_CcmC"/>
</dbReference>
<gene>
    <name evidence="11" type="ORF">GCM10007940_09040</name>
</gene>
<evidence type="ECO:0000259" key="10">
    <source>
        <dbReference type="Pfam" id="PF01578"/>
    </source>
</evidence>
<dbReference type="InterPro" id="IPR045062">
    <property type="entry name" value="Cyt_c_biogenesis_CcsA/CcmC"/>
</dbReference>
<feature type="transmembrane region" description="Helical" evidence="9">
    <location>
        <begin position="270"/>
        <end position="290"/>
    </location>
</feature>
<dbReference type="Pfam" id="PF01578">
    <property type="entry name" value="Cytochrom_C_asm"/>
    <property type="match status" value="1"/>
</dbReference>
<protein>
    <recommendedName>
        <fullName evidence="4">Heme exporter protein C</fullName>
    </recommendedName>
</protein>
<feature type="transmembrane region" description="Helical" evidence="9">
    <location>
        <begin position="9"/>
        <end position="26"/>
    </location>
</feature>
<dbReference type="PANTHER" id="PTHR30071">
    <property type="entry name" value="HEME EXPORTER PROTEIN C"/>
    <property type="match status" value="1"/>
</dbReference>
<evidence type="ECO:0000256" key="6">
    <source>
        <dbReference type="ARBA" id="ARBA00022748"/>
    </source>
</evidence>
<feature type="transmembrane region" description="Helical" evidence="9">
    <location>
        <begin position="204"/>
        <end position="228"/>
    </location>
</feature>
<reference evidence="11" key="1">
    <citation type="journal article" date="2014" name="Int. J. Syst. Evol. Microbiol.">
        <title>Complete genome sequence of Corynebacterium casei LMG S-19264T (=DSM 44701T), isolated from a smear-ripened cheese.</title>
        <authorList>
            <consortium name="US DOE Joint Genome Institute (JGI-PGF)"/>
            <person name="Walter F."/>
            <person name="Albersmeier A."/>
            <person name="Kalinowski J."/>
            <person name="Ruckert C."/>
        </authorList>
    </citation>
    <scope>NUCLEOTIDE SEQUENCE</scope>
    <source>
        <strain evidence="11">NBRC 108769</strain>
    </source>
</reference>
<evidence type="ECO:0000256" key="3">
    <source>
        <dbReference type="ARBA" id="ARBA00005840"/>
    </source>
</evidence>